<dbReference type="AlphaFoldDB" id="A0A6J4PV06"/>
<name>A0A6J4PV06_9BACT</name>
<sequence length="47" mass="5329">VRPAPASGQRANAPHARADSEPFDVRRSRLGVRRWAFDVRCSMFAFL</sequence>
<organism evidence="2">
    <name type="scientific">uncultured Phycisphaerae bacterium</name>
    <dbReference type="NCBI Taxonomy" id="904963"/>
    <lineage>
        <taxon>Bacteria</taxon>
        <taxon>Pseudomonadati</taxon>
        <taxon>Planctomycetota</taxon>
        <taxon>Phycisphaerae</taxon>
        <taxon>environmental samples</taxon>
    </lineage>
</organism>
<evidence type="ECO:0000256" key="1">
    <source>
        <dbReference type="SAM" id="MobiDB-lite"/>
    </source>
</evidence>
<proteinExistence type="predicted"/>
<protein>
    <submittedName>
        <fullName evidence="2">Uncharacterized protein</fullName>
    </submittedName>
</protein>
<feature type="region of interest" description="Disordered" evidence="1">
    <location>
        <begin position="1"/>
        <end position="20"/>
    </location>
</feature>
<accession>A0A6J4PV06</accession>
<reference evidence="2" key="1">
    <citation type="submission" date="2020-02" db="EMBL/GenBank/DDBJ databases">
        <authorList>
            <person name="Meier V. D."/>
        </authorList>
    </citation>
    <scope>NUCLEOTIDE SEQUENCE</scope>
    <source>
        <strain evidence="2">AVDCRST_MAG64</strain>
    </source>
</reference>
<gene>
    <name evidence="2" type="ORF">AVDCRST_MAG64-3196</name>
</gene>
<feature type="non-terminal residue" evidence="2">
    <location>
        <position position="47"/>
    </location>
</feature>
<feature type="non-terminal residue" evidence="2">
    <location>
        <position position="1"/>
    </location>
</feature>
<dbReference type="EMBL" id="CADCUQ010000734">
    <property type="protein sequence ID" value="CAA9426293.1"/>
    <property type="molecule type" value="Genomic_DNA"/>
</dbReference>
<evidence type="ECO:0000313" key="2">
    <source>
        <dbReference type="EMBL" id="CAA9426293.1"/>
    </source>
</evidence>